<sequence length="176" mass="19981">MPKKLASVAIDIVLKSKEFEVNSTLIPTETELKEVYWKELTSIVEEDESTSHHSERDEAEHDVEPPHAVISTRLDRFHPATSAFDGATENTAYVPKYEPNGGLENEAGFDDVTYVPTAERKIELPKEDPKLEEEIRGKNVRENELENEVVFDDVIDMLAAERSVEALEEDPKLEEE</sequence>
<feature type="non-terminal residue" evidence="2">
    <location>
        <position position="1"/>
    </location>
</feature>
<dbReference type="Proteomes" id="UP000594638">
    <property type="component" value="Unassembled WGS sequence"/>
</dbReference>
<name>A0A8S0SGR8_OLEEU</name>
<gene>
    <name evidence="2" type="ORF">OLEA9_A102808</name>
</gene>
<dbReference type="Gramene" id="OE9A102808T1">
    <property type="protein sequence ID" value="OE9A102808C1"/>
    <property type="gene ID" value="OE9A102808"/>
</dbReference>
<comment type="caution">
    <text evidence="2">The sequence shown here is derived from an EMBL/GenBank/DDBJ whole genome shotgun (WGS) entry which is preliminary data.</text>
</comment>
<accession>A0A8S0SGR8</accession>
<dbReference type="EMBL" id="CACTIH010004408">
    <property type="protein sequence ID" value="CAA2990814.1"/>
    <property type="molecule type" value="Genomic_DNA"/>
</dbReference>
<reference evidence="2 3" key="1">
    <citation type="submission" date="2019-12" db="EMBL/GenBank/DDBJ databases">
        <authorList>
            <person name="Alioto T."/>
            <person name="Alioto T."/>
            <person name="Gomez Garrido J."/>
        </authorList>
    </citation>
    <scope>NUCLEOTIDE SEQUENCE [LARGE SCALE GENOMIC DNA]</scope>
</reference>
<protein>
    <submittedName>
        <fullName evidence="2">Uncharacterized protein</fullName>
    </submittedName>
</protein>
<evidence type="ECO:0000256" key="1">
    <source>
        <dbReference type="SAM" id="MobiDB-lite"/>
    </source>
</evidence>
<feature type="compositionally biased region" description="Basic and acidic residues" evidence="1">
    <location>
        <begin position="49"/>
        <end position="65"/>
    </location>
</feature>
<keyword evidence="3" id="KW-1185">Reference proteome</keyword>
<feature type="region of interest" description="Disordered" evidence="1">
    <location>
        <begin position="45"/>
        <end position="66"/>
    </location>
</feature>
<organism evidence="2 3">
    <name type="scientific">Olea europaea subsp. europaea</name>
    <dbReference type="NCBI Taxonomy" id="158383"/>
    <lineage>
        <taxon>Eukaryota</taxon>
        <taxon>Viridiplantae</taxon>
        <taxon>Streptophyta</taxon>
        <taxon>Embryophyta</taxon>
        <taxon>Tracheophyta</taxon>
        <taxon>Spermatophyta</taxon>
        <taxon>Magnoliopsida</taxon>
        <taxon>eudicotyledons</taxon>
        <taxon>Gunneridae</taxon>
        <taxon>Pentapetalae</taxon>
        <taxon>asterids</taxon>
        <taxon>lamiids</taxon>
        <taxon>Lamiales</taxon>
        <taxon>Oleaceae</taxon>
        <taxon>Oleeae</taxon>
        <taxon>Olea</taxon>
    </lineage>
</organism>
<dbReference type="AlphaFoldDB" id="A0A8S0SGR8"/>
<evidence type="ECO:0000313" key="3">
    <source>
        <dbReference type="Proteomes" id="UP000594638"/>
    </source>
</evidence>
<evidence type="ECO:0000313" key="2">
    <source>
        <dbReference type="EMBL" id="CAA2990814.1"/>
    </source>
</evidence>
<proteinExistence type="predicted"/>